<gene>
    <name evidence="9" type="primary">ycf62</name>
    <name evidence="6" type="synonym">tilS</name>
</gene>
<dbReference type="EMBL" id="KR017749">
    <property type="protein sequence ID" value="AKZ21076.1"/>
    <property type="molecule type" value="Genomic_DNA"/>
</dbReference>
<keyword evidence="7" id="KW-1133">Transmembrane helix</keyword>
<keyword evidence="3 6" id="KW-0547">Nucleotide-binding</keyword>
<dbReference type="EC" id="6.3.4.19" evidence="6"/>
<evidence type="ECO:0000256" key="2">
    <source>
        <dbReference type="ARBA" id="ARBA00022694"/>
    </source>
</evidence>
<evidence type="ECO:0000256" key="3">
    <source>
        <dbReference type="ARBA" id="ARBA00022741"/>
    </source>
</evidence>
<reference evidence="9" key="1">
    <citation type="journal article" date="2015" name="Genome Announc.">
        <title>Draft Plastid and Mitochondrial Genome Sequences from Antarctic Alga Prasiola crispa.</title>
        <authorList>
            <person name="Carvalho E.L."/>
            <person name="Wallau Gda L."/>
            <person name="Rangel D.L."/>
            <person name="Machado L.C."/>
            <person name="da Silva A.F."/>
            <person name="da Silva L.F."/>
            <person name="Macedo P.E."/>
            <person name="Pereira A.B."/>
            <person name="Victoria Fde C."/>
            <person name="Boldo J.T."/>
            <person name="Dal Belo C.A."/>
            <person name="Pinto P.M."/>
        </authorList>
    </citation>
    <scope>NUCLEOTIDE SEQUENCE</scope>
</reference>
<keyword evidence="1 6" id="KW-0436">Ligase</keyword>
<dbReference type="AlphaFoldDB" id="A0A0R8S0X8"/>
<keyword evidence="4 6" id="KW-0067">ATP-binding</keyword>
<evidence type="ECO:0000313" key="9">
    <source>
        <dbReference type="EMBL" id="AKZ21076.1"/>
    </source>
</evidence>
<keyword evidence="7" id="KW-0472">Membrane</keyword>
<comment type="function">
    <text evidence="6">Ligates lysine onto the cytidine present at position 34 of the AUA codon-specific tRNA(Ile) that contains the anticodon CAU, in an ATP-dependent manner. Cytidine is converted to lysidine, thus changing the amino acid specificity of the tRNA from methionine to isoleucine.</text>
</comment>
<evidence type="ECO:0000256" key="5">
    <source>
        <dbReference type="ARBA" id="ARBA00048539"/>
    </source>
</evidence>
<dbReference type="GO" id="GO:0032267">
    <property type="term" value="F:tRNA(Ile)-lysidine synthase activity"/>
    <property type="evidence" value="ECO:0007669"/>
    <property type="project" value="UniProtKB-EC"/>
</dbReference>
<evidence type="ECO:0000256" key="1">
    <source>
        <dbReference type="ARBA" id="ARBA00022598"/>
    </source>
</evidence>
<feature type="domain" description="tRNA(Ile)-lysidine/2-thiocytidine synthase N-terminal" evidence="8">
    <location>
        <begin position="30"/>
        <end position="161"/>
    </location>
</feature>
<protein>
    <recommendedName>
        <fullName evidence="6">tRNA(Ile)-lysidine synthase, chloroplastic</fullName>
        <ecNumber evidence="6">6.3.4.19</ecNumber>
    </recommendedName>
    <alternativeName>
        <fullName evidence="6">tRNA(Ile)-2-lysyl-cytidine synthase</fullName>
    </alternativeName>
    <alternativeName>
        <fullName evidence="6">tRNA(Ile)-lysidine synthetase</fullName>
    </alternativeName>
</protein>
<dbReference type="InterPro" id="IPR012094">
    <property type="entry name" value="tRNA_Ile_lys_synt"/>
</dbReference>
<geneLocation type="chloroplast" evidence="9"/>
<comment type="catalytic activity">
    <reaction evidence="5 6">
        <text>cytidine(34) in tRNA(Ile2) + L-lysine + ATP = lysidine(34) in tRNA(Ile2) + AMP + diphosphate + H(+)</text>
        <dbReference type="Rhea" id="RHEA:43744"/>
        <dbReference type="Rhea" id="RHEA-COMP:10625"/>
        <dbReference type="Rhea" id="RHEA-COMP:10670"/>
        <dbReference type="ChEBI" id="CHEBI:15378"/>
        <dbReference type="ChEBI" id="CHEBI:30616"/>
        <dbReference type="ChEBI" id="CHEBI:32551"/>
        <dbReference type="ChEBI" id="CHEBI:33019"/>
        <dbReference type="ChEBI" id="CHEBI:82748"/>
        <dbReference type="ChEBI" id="CHEBI:83665"/>
        <dbReference type="ChEBI" id="CHEBI:456215"/>
        <dbReference type="EC" id="6.3.4.19"/>
    </reaction>
</comment>
<feature type="binding site" evidence="6">
    <location>
        <begin position="35"/>
        <end position="40"/>
    </location>
    <ligand>
        <name>ATP</name>
        <dbReference type="ChEBI" id="CHEBI:30616"/>
    </ligand>
</feature>
<dbReference type="InterPro" id="IPR014729">
    <property type="entry name" value="Rossmann-like_a/b/a_fold"/>
</dbReference>
<evidence type="ECO:0000256" key="4">
    <source>
        <dbReference type="ARBA" id="ARBA00022840"/>
    </source>
</evidence>
<comment type="domain">
    <text evidence="6">The N-terminal region contains the highly conserved SGGXDS motif, predicted to be a P-loop motif involved in ATP binding.</text>
</comment>
<proteinExistence type="inferred from homology"/>
<dbReference type="SUPFAM" id="SSF82829">
    <property type="entry name" value="MesJ substrate recognition domain-like"/>
    <property type="match status" value="1"/>
</dbReference>
<evidence type="ECO:0000259" key="8">
    <source>
        <dbReference type="Pfam" id="PF01171"/>
    </source>
</evidence>
<dbReference type="InterPro" id="IPR011063">
    <property type="entry name" value="TilS/TtcA_N"/>
</dbReference>
<dbReference type="CDD" id="cd01992">
    <property type="entry name" value="TilS_N"/>
    <property type="match status" value="1"/>
</dbReference>
<dbReference type="HAMAP" id="MF_01161">
    <property type="entry name" value="tRNA_Ile_lys_synt"/>
    <property type="match status" value="1"/>
</dbReference>
<dbReference type="PANTHER" id="PTHR43033:SF1">
    <property type="entry name" value="TRNA(ILE)-LYSIDINE SYNTHASE-RELATED"/>
    <property type="match status" value="1"/>
</dbReference>
<feature type="transmembrane region" description="Helical" evidence="7">
    <location>
        <begin position="71"/>
        <end position="92"/>
    </location>
</feature>
<sequence>MSKRKTVIYSLNNINTNINTGNIIKTKQSILIAVSGGQDSICLLFIFIQLKKQWHWSFGIIYCNHLWQKSSFFSGSLVLKIAYMLTVPIYYVTTTDKIFSEQESRKWRYAIFFRISCFYNYTIISSGHTESDKTETVLFQFIRGGSLKSLVPLKTVKHFASNSKFVKKRYITNTFIYFKKNLTFLKKKQSRPKAGPRFLIRQSLYNRNLIKNEITYYSNKSLFFTAKKNFFLVSFRPRQKYARKKVSVSKSFIQKKIISQTWSAVFTLNNFHSIFHKNYLFSTTYKTNSVKSDLKWKQTDNKLNRKINRESIPKLIYDNKLLLRNSKKTISLLSATSNLNQDIYFLIRPITILDRFTVKKLVQYFILPVYPDTSNTKKKYYRNRIRSELIPTLRFFFNPQIHNRFFQFSNILINEQFHLNLLCKQLITELYIFRKKKFTLNITLFQNLPVTIQNKLVQMLIRDCTHTEINFSNIYNITKLVEKSRVFYEKNTIKSRRSLGPIKGFFSFQSVPLNKRINRIKFYSSHLIINNKQNQLVYTKKIIRSVCVLSKKFSKFPHSIVRRSSDRCSFREVQVPFQELKKRFFFKNIFYSKSVMLVEVHNTYHKIYLLTPVLYESSNSFFTLG</sequence>
<dbReference type="SUPFAM" id="SSF52402">
    <property type="entry name" value="Adenine nucleotide alpha hydrolases-like"/>
    <property type="match status" value="1"/>
</dbReference>
<keyword evidence="2 6" id="KW-0819">tRNA processing</keyword>
<keyword evidence="9" id="KW-0934">Plastid</keyword>
<dbReference type="Gene3D" id="3.40.50.620">
    <property type="entry name" value="HUPs"/>
    <property type="match status" value="2"/>
</dbReference>
<dbReference type="GO" id="GO:0005524">
    <property type="term" value="F:ATP binding"/>
    <property type="evidence" value="ECO:0007669"/>
    <property type="project" value="UniProtKB-UniRule"/>
</dbReference>
<accession>A0A0R8S0X8</accession>
<dbReference type="PANTHER" id="PTHR43033">
    <property type="entry name" value="TRNA(ILE)-LYSIDINE SYNTHASE-RELATED"/>
    <property type="match status" value="1"/>
</dbReference>
<keyword evidence="9" id="KW-0150">Chloroplast</keyword>
<keyword evidence="7" id="KW-0812">Transmembrane</keyword>
<evidence type="ECO:0000256" key="7">
    <source>
        <dbReference type="SAM" id="Phobius"/>
    </source>
</evidence>
<dbReference type="GO" id="GO:0009507">
    <property type="term" value="C:chloroplast"/>
    <property type="evidence" value="ECO:0007669"/>
    <property type="project" value="UniProtKB-SubCell"/>
</dbReference>
<organism evidence="9">
    <name type="scientific">Prasiola crispa</name>
    <name type="common">Green alga</name>
    <name type="synonym">Ulva crispa</name>
    <dbReference type="NCBI Taxonomy" id="173492"/>
    <lineage>
        <taxon>Eukaryota</taxon>
        <taxon>Viridiplantae</taxon>
        <taxon>Chlorophyta</taxon>
        <taxon>core chlorophytes</taxon>
        <taxon>Trebouxiophyceae</taxon>
        <taxon>Prasiolales</taxon>
        <taxon>Prasiolaceae</taxon>
        <taxon>Prasiola</taxon>
    </lineage>
</organism>
<dbReference type="InterPro" id="IPR012795">
    <property type="entry name" value="tRNA_Ile_lys_synt_N"/>
</dbReference>
<comment type="subcellular location">
    <subcellularLocation>
        <location evidence="6">Plastid</location>
        <location evidence="6">Chloroplast</location>
    </subcellularLocation>
</comment>
<dbReference type="Pfam" id="PF01171">
    <property type="entry name" value="ATP_bind_3"/>
    <property type="match status" value="1"/>
</dbReference>
<comment type="similarity">
    <text evidence="6">Belongs to the tRNA(Ile)-lysidine synthase family.</text>
</comment>
<evidence type="ECO:0000256" key="6">
    <source>
        <dbReference type="HAMAP-Rule" id="MF_01161"/>
    </source>
</evidence>
<name>A0A0R8S0X8_PRACR</name>
<dbReference type="GO" id="GO:0006400">
    <property type="term" value="P:tRNA modification"/>
    <property type="evidence" value="ECO:0007669"/>
    <property type="project" value="UniProtKB-UniRule"/>
</dbReference>